<evidence type="ECO:0008006" key="4">
    <source>
        <dbReference type="Google" id="ProtNLM"/>
    </source>
</evidence>
<gene>
    <name evidence="2" type="ORF">SAMN06295970_101603</name>
</gene>
<dbReference type="EMBL" id="FXUL01000001">
    <property type="protein sequence ID" value="SMP46027.1"/>
    <property type="molecule type" value="Genomic_DNA"/>
</dbReference>
<protein>
    <recommendedName>
        <fullName evidence="4">Integrase</fullName>
    </recommendedName>
</protein>
<feature type="region of interest" description="Disordered" evidence="1">
    <location>
        <begin position="1"/>
        <end position="24"/>
    </location>
</feature>
<reference evidence="2 3" key="1">
    <citation type="submission" date="2017-05" db="EMBL/GenBank/DDBJ databases">
        <authorList>
            <person name="Varghese N."/>
            <person name="Submissions S."/>
        </authorList>
    </citation>
    <scope>NUCLEOTIDE SEQUENCE [LARGE SCALE GENOMIC DNA]</scope>
    <source>
        <strain evidence="2 3">DSM 26001</strain>
    </source>
</reference>
<comment type="caution">
    <text evidence="2">The sequence shown here is derived from an EMBL/GenBank/DDBJ whole genome shotgun (WGS) entry which is preliminary data.</text>
</comment>
<dbReference type="Proteomes" id="UP001158049">
    <property type="component" value="Unassembled WGS sequence"/>
</dbReference>
<accession>A0ABY1PTE7</accession>
<evidence type="ECO:0000313" key="3">
    <source>
        <dbReference type="Proteomes" id="UP001158049"/>
    </source>
</evidence>
<evidence type="ECO:0000256" key="1">
    <source>
        <dbReference type="SAM" id="MobiDB-lite"/>
    </source>
</evidence>
<evidence type="ECO:0000313" key="2">
    <source>
        <dbReference type="EMBL" id="SMP46027.1"/>
    </source>
</evidence>
<keyword evidence="3" id="KW-1185">Reference proteome</keyword>
<organism evidence="2 3">
    <name type="scientific">Noviherbaspirillum suwonense</name>
    <dbReference type="NCBI Taxonomy" id="1224511"/>
    <lineage>
        <taxon>Bacteria</taxon>
        <taxon>Pseudomonadati</taxon>
        <taxon>Pseudomonadota</taxon>
        <taxon>Betaproteobacteria</taxon>
        <taxon>Burkholderiales</taxon>
        <taxon>Oxalobacteraceae</taxon>
        <taxon>Noviherbaspirillum</taxon>
    </lineage>
</organism>
<name>A0ABY1PTE7_9BURK</name>
<sequence length="47" mass="5482">MKKMGEGQGKPMKAAMVNETNDEKQTRLPVMELYRESWIDLESKHCI</sequence>
<proteinExistence type="predicted"/>